<dbReference type="RefSeq" id="WP_110359861.1">
    <property type="nucleotide sequence ID" value="NZ_QFLI01000002.1"/>
</dbReference>
<evidence type="ECO:0000259" key="2">
    <source>
        <dbReference type="Pfam" id="PF05729"/>
    </source>
</evidence>
<dbReference type="OrthoDB" id="898678at2"/>
<evidence type="ECO:0000313" key="3">
    <source>
        <dbReference type="EMBL" id="PXY02227.1"/>
    </source>
</evidence>
<sequence length="2024" mass="236114">MNKEIVSASGERAAMGGYLPQFDEFAWFVYLNLVNKKLEWIRIADPKAEKLDDIQYSTFSEIHAYQVKWTIADANISFANFTDLLPLITTSWKNLKKDNPGKKIIPHLITNKPTSSHDSLKDGETKIGSFVDFISEVWLKIKSNQSIDDKWKPILEDLKKISNLNESEFKEFIICFDFQSDYKQKQFSVSNIKYSKEDDDLQQISRFIIEKVASPERVVEFNRQEIINELGWFDRFKTIFNHELIVDRQRYQPIQSTIDLLNSKLAEYENGYLFLQGGPGSGKSTLLNQWSKGLKTRIVRYYAFDFVNPSSHLNFYERGNATHLFFDLVFQLKEAGIYKRNILPYKDLLFLKEVFNEQLRAIGQDYIAGGQSTIIIIDGLDHVPREYKSTTNSFLRELPLPSSLPEGVFIILGSQSYELEDIQQEIKTEFQKGDRTVQIDSLKKEEVHKYIDALDSSIQLSSSQKLQIFEKSQGHPLYLSYLIGKINTTDSIDDTIESFEVIDGSIDNYYKKIWEPIQQDDSLIHFLGLIARINGSINLQFIQEWGFERSILKSFKEKARALFNETEKTLSFFHNSFKQFLLHYTSLDYLTDEFDPKENLVYHNHLAGYYAISKVEKSWKQNHHLFQAKEYDKFISEVTPDSFTDQLLNFRPVEDIKQDAKLGIEIARQTKDIKTLTRYLFSLAEIERRLFNIDPASFTEELLILDKIDIARDYLRTGNTLHCSPSYALKASRLFIEYDCKYEGVTLFNLAYPEIITDSGIAIDDSHRYEEIRDALEEWIYTSPHFETTENILSKIENISFENNTRKNRFEEKEADLFLRLLANLGYSLIDQNKWDDFNNVIEKIDTTSSKGRNSLFQLFQYGIEKCLDLNDSSRANQYLSLLTTHFTKEKTKSIGKIYISDLVYKVTRDIDETFSWIKDVQQPSNVGNKDRLGYDDSLEAFIPLIKLNKLLNLCSKGVSITSAIPSVEQGTDEEVLVEFERMLCLTSQILSDGILKNTFSGDITRRVYPIVRFYYKEISHRNNYWYKLTQSKGQYFDFLISAVSELDSESLNNLGDYLFNEFLENPKYWSASIQRKIIKSLLNNGFDTERAVVQLRSLEDYMLDDHDIDGRITECLAHSKVWFLLGELKEGEKWLKQAIQESIGVGYRKDYQFSTWIAWLRKINLKDPSNAPARIKWFLSHLNHIKETTEGRAYWNASEELLEVTFEHSLYDGLEQTIWQLDHDLIDFKDSMSLFIEYFVKRVKTKGEFDSIIQLYTDLHLLLSESADTSLLKHILIKGDEVLEEKFLEKYVQKIISAINIKAYEENRYYLLTEIDDFFSSKGLRIEDYYSAFKIPTKKERDSSSHSTNTLVLKENHERIEESKVLEQIVTFDDFKKIVQEEDQANSFFNWSKVIEKITPLLSSTQIEEVVNIARLGRKESDFYAKLSEAAFELGATDLATSLANKSIELSSESGWVKYYDGGTRINAFNSLKKINPTLSADKAFEVFAHDVVSGNYPSSYIEHLEDIVPLLDENHNEEELWNEIYGYLQRLMSNSKPVEDLPTFLSTKQPILETLVNYLVYLSESPVSLIKEQSIILLAKFINKNNEYALTQLINGRLDDYISMDVIMALTELNSSMIYEVKSKIQDLALSNDYLIRKYSKHILSELGEDVPIPKRINLRSIYFLEIPEPTKLGIKKETHPYFPEVDINDPRDLIRPFEFLIRVLSEESGIEEFNLIYRAHSIMKEIGKEEEWTVEYEKELRSHLEEIYLKYSYPRPRVITARRAIMHVTNELIDSETINDRRIQNLLISHDYTVQFFDEIEKPEFIQTIKERDFGGVGNDWLERISDSKRLNETLLDYNENFKIIGEYNQVKNLDWGSPTEEYMYQIAINDEFDKEDSYIFGSVLHKLSSNYHDLSGAGHFIIVIRDHRYNQFDLKSNWIAFNPDLARYLGWEPEPTKLFAWKNSQDELMAESIYWSNGNIQMTPRKDGEVGEGWLVIVSVEGLEQIKSIEQNLFLQKKLKRSKYEDSVLIDNQIFDTKRI</sequence>
<dbReference type="Proteomes" id="UP000248079">
    <property type="component" value="Unassembled WGS sequence"/>
</dbReference>
<dbReference type="InterPro" id="IPR051191">
    <property type="entry name" value="DCAF12"/>
</dbReference>
<proteinExistence type="predicted"/>
<dbReference type="Gene3D" id="3.40.50.300">
    <property type="entry name" value="P-loop containing nucleotide triphosphate hydrolases"/>
    <property type="match status" value="1"/>
</dbReference>
<dbReference type="GO" id="GO:0080008">
    <property type="term" value="C:Cul4-RING E3 ubiquitin ligase complex"/>
    <property type="evidence" value="ECO:0007669"/>
    <property type="project" value="TreeGrafter"/>
</dbReference>
<dbReference type="Pfam" id="PF05729">
    <property type="entry name" value="NACHT"/>
    <property type="match status" value="1"/>
</dbReference>
<gene>
    <name evidence="3" type="ORF">DF185_06160</name>
</gene>
<reference evidence="3 4" key="1">
    <citation type="submission" date="2018-05" db="EMBL/GenBank/DDBJ databases">
        <title>Marinifilum breve JC075T sp. nov., a marine bacterium isolated from Yongle Blue Hole in the South China Sea.</title>
        <authorList>
            <person name="Fu T."/>
        </authorList>
    </citation>
    <scope>NUCLEOTIDE SEQUENCE [LARGE SCALE GENOMIC DNA]</scope>
    <source>
        <strain evidence="3 4">JC075</strain>
    </source>
</reference>
<accession>A0A2V4A2W9</accession>
<dbReference type="InterPro" id="IPR007111">
    <property type="entry name" value="NACHT_NTPase"/>
</dbReference>
<dbReference type="EMBL" id="QFLI01000002">
    <property type="protein sequence ID" value="PXY02227.1"/>
    <property type="molecule type" value="Genomic_DNA"/>
</dbReference>
<dbReference type="InterPro" id="IPR027417">
    <property type="entry name" value="P-loop_NTPase"/>
</dbReference>
<keyword evidence="4" id="KW-1185">Reference proteome</keyword>
<organism evidence="3 4">
    <name type="scientific">Marinifilum breve</name>
    <dbReference type="NCBI Taxonomy" id="2184082"/>
    <lineage>
        <taxon>Bacteria</taxon>
        <taxon>Pseudomonadati</taxon>
        <taxon>Bacteroidota</taxon>
        <taxon>Bacteroidia</taxon>
        <taxon>Marinilabiliales</taxon>
        <taxon>Marinifilaceae</taxon>
    </lineage>
</organism>
<keyword evidence="1" id="KW-0677">Repeat</keyword>
<dbReference type="SUPFAM" id="SSF52540">
    <property type="entry name" value="P-loop containing nucleoside triphosphate hydrolases"/>
    <property type="match status" value="1"/>
</dbReference>
<evidence type="ECO:0000313" key="4">
    <source>
        <dbReference type="Proteomes" id="UP000248079"/>
    </source>
</evidence>
<dbReference type="PANTHER" id="PTHR19860">
    <property type="entry name" value="DDB1- AND CUL4-ASSOCIATED FACTOR 12-RELATED"/>
    <property type="match status" value="1"/>
</dbReference>
<comment type="caution">
    <text evidence="3">The sequence shown here is derived from an EMBL/GenBank/DDBJ whole genome shotgun (WGS) entry which is preliminary data.</text>
</comment>
<feature type="domain" description="NACHT" evidence="2">
    <location>
        <begin position="273"/>
        <end position="451"/>
    </location>
</feature>
<name>A0A2V4A2W9_9BACT</name>
<evidence type="ECO:0000256" key="1">
    <source>
        <dbReference type="ARBA" id="ARBA00022737"/>
    </source>
</evidence>
<dbReference type="PANTHER" id="PTHR19860:SF40">
    <property type="entry name" value="WD40 REPEAT-CONTAINING PROTEIN"/>
    <property type="match status" value="1"/>
</dbReference>
<protein>
    <recommendedName>
        <fullName evidence="2">NACHT domain-containing protein</fullName>
    </recommendedName>
</protein>